<proteinExistence type="predicted"/>
<name>B3QVW0_CHLT3</name>
<dbReference type="InterPro" id="IPR016877">
    <property type="entry name" value="UCP028235"/>
</dbReference>
<dbReference type="eggNOG" id="COG0618">
    <property type="taxonomic scope" value="Bacteria"/>
</dbReference>
<dbReference type="EMBL" id="CP001100">
    <property type="protein sequence ID" value="ACF13167.1"/>
    <property type="molecule type" value="Genomic_DNA"/>
</dbReference>
<dbReference type="PIRSF" id="PIRSF028235">
    <property type="entry name" value="UCP028235"/>
    <property type="match status" value="1"/>
</dbReference>
<evidence type="ECO:0000313" key="1">
    <source>
        <dbReference type="EMBL" id="ACF13167.1"/>
    </source>
</evidence>
<keyword evidence="2" id="KW-1185">Reference proteome</keyword>
<dbReference type="InterPro" id="IPR038763">
    <property type="entry name" value="DHH_sf"/>
</dbReference>
<accession>B3QVW0</accession>
<organism evidence="1 2">
    <name type="scientific">Chloroherpeton thalassium (strain ATCC 35110 / GB-78)</name>
    <dbReference type="NCBI Taxonomy" id="517418"/>
    <lineage>
        <taxon>Bacteria</taxon>
        <taxon>Pseudomonadati</taxon>
        <taxon>Chlorobiota</taxon>
        <taxon>Chlorobiia</taxon>
        <taxon>Chlorobiales</taxon>
        <taxon>Chloroherpetonaceae</taxon>
        <taxon>Chloroherpeton</taxon>
    </lineage>
</organism>
<protein>
    <recommendedName>
        <fullName evidence="3">Exopolyphosphatase-related protein</fullName>
    </recommendedName>
</protein>
<dbReference type="Gene3D" id="3.10.310.30">
    <property type="match status" value="1"/>
</dbReference>
<dbReference type="SUPFAM" id="SSF64182">
    <property type="entry name" value="DHH phosphoesterases"/>
    <property type="match status" value="1"/>
</dbReference>
<dbReference type="KEGG" id="cts:Ctha_0698"/>
<reference evidence="1 2" key="1">
    <citation type="submission" date="2008-06" db="EMBL/GenBank/DDBJ databases">
        <title>Complete sequence of Chloroherpeton thalassium ATCC 35110.</title>
        <authorList>
            <consortium name="US DOE Joint Genome Institute"/>
            <person name="Lucas S."/>
            <person name="Copeland A."/>
            <person name="Lapidus A."/>
            <person name="Glavina del Rio T."/>
            <person name="Dalin E."/>
            <person name="Tice H."/>
            <person name="Bruce D."/>
            <person name="Goodwin L."/>
            <person name="Pitluck S."/>
            <person name="Schmutz J."/>
            <person name="Larimer F."/>
            <person name="Land M."/>
            <person name="Hauser L."/>
            <person name="Kyrpides N."/>
            <person name="Mikhailova N."/>
            <person name="Liu Z."/>
            <person name="Li T."/>
            <person name="Zhao F."/>
            <person name="Overmann J."/>
            <person name="Bryant D.A."/>
            <person name="Richardson P."/>
        </authorList>
    </citation>
    <scope>NUCLEOTIDE SEQUENCE [LARGE SCALE GENOMIC DNA]</scope>
    <source>
        <strain evidence="2">ATCC 35110 / GB-78</strain>
    </source>
</reference>
<evidence type="ECO:0000313" key="2">
    <source>
        <dbReference type="Proteomes" id="UP000001208"/>
    </source>
</evidence>
<dbReference type="Proteomes" id="UP000001208">
    <property type="component" value="Chromosome"/>
</dbReference>
<dbReference type="HOGENOM" id="CLU_917553_0_0_10"/>
<dbReference type="RefSeq" id="WP_012499251.1">
    <property type="nucleotide sequence ID" value="NC_011026.1"/>
</dbReference>
<dbReference type="OrthoDB" id="105221at2"/>
<dbReference type="AlphaFoldDB" id="B3QVW0"/>
<gene>
    <name evidence="1" type="ordered locus">Ctha_0698</name>
</gene>
<sequence>MRLLTRSDFDGLVCAVLLKEVVTIDAIEFCHPKDMQDGKIEVTSNDIITNLPYHPDAGMWFDHHASESARNDELVFNGRYEIAPSTARVIYNYYVLKGEGASLAKYDPLLIEVDKSDSANLSPEDVLEPKGWILLSYLMDPRTGLAKAKDYQISNRELMMKLADWMTAYSAEEILEFPDIKERVARYFADEESFKKALQAHSTVDKNVVVTDFRGIDVPTGNRFLIYTLYPDTNISVRLIDGKNREFVVGAVGHSIFNRTSKTDIGALMAKFGGGGHRGAGTCQIKYDEADEKIQQMIESMKKDG</sequence>
<dbReference type="STRING" id="517418.Ctha_0698"/>
<evidence type="ECO:0008006" key="3">
    <source>
        <dbReference type="Google" id="ProtNLM"/>
    </source>
</evidence>